<name>A0A447N7A6_SALET</name>
<protein>
    <submittedName>
        <fullName evidence="3">Sensor protein RcsC</fullName>
        <ecNumber evidence="3">2.7.13.3</ecNumber>
        <ecNumber evidence="3">2.7.3.-</ecNumber>
    </submittedName>
</protein>
<dbReference type="GO" id="GO:0005524">
    <property type="term" value="F:ATP binding"/>
    <property type="evidence" value="ECO:0007669"/>
    <property type="project" value="InterPro"/>
</dbReference>
<evidence type="ECO:0000313" key="3">
    <source>
        <dbReference type="EMBL" id="VDZ99205.1"/>
    </source>
</evidence>
<dbReference type="InterPro" id="IPR011006">
    <property type="entry name" value="CheY-like_superfamily"/>
</dbReference>
<evidence type="ECO:0000313" key="4">
    <source>
        <dbReference type="Proteomes" id="UP000282086"/>
    </source>
</evidence>
<feature type="domain" description="ABL" evidence="2">
    <location>
        <begin position="26"/>
        <end position="104"/>
    </location>
</feature>
<dbReference type="Proteomes" id="UP000282086">
    <property type="component" value="Chromosome"/>
</dbReference>
<dbReference type="EC" id="2.7.3.-" evidence="3"/>
<dbReference type="AlphaFoldDB" id="A0A447N7A6"/>
<dbReference type="Gene3D" id="3.40.50.10970">
    <property type="match status" value="1"/>
</dbReference>
<dbReference type="InterPro" id="IPR038388">
    <property type="entry name" value="RcsC_C_sf"/>
</dbReference>
<feature type="region of interest" description="Disordered" evidence="1">
    <location>
        <begin position="81"/>
        <end position="104"/>
    </location>
</feature>
<gene>
    <name evidence="3" type="primary">rcsC_2</name>
    <name evidence="3" type="ORF">NCTC129_05509</name>
</gene>
<dbReference type="PROSITE" id="PS51426">
    <property type="entry name" value="ABL"/>
    <property type="match status" value="1"/>
</dbReference>
<reference evidence="3 4" key="1">
    <citation type="submission" date="2018-12" db="EMBL/GenBank/DDBJ databases">
        <authorList>
            <consortium name="Pathogen Informatics"/>
        </authorList>
    </citation>
    <scope>NUCLEOTIDE SEQUENCE [LARGE SCALE GENOMIC DNA]</scope>
    <source>
        <strain evidence="3 4">NCTC129</strain>
    </source>
</reference>
<dbReference type="GO" id="GO:0006355">
    <property type="term" value="P:regulation of DNA-templated transcription"/>
    <property type="evidence" value="ECO:0007669"/>
    <property type="project" value="InterPro"/>
</dbReference>
<dbReference type="EC" id="2.7.13.3" evidence="3"/>
<keyword evidence="3" id="KW-0808">Transferase</keyword>
<sequence length="104" mass="11239">MGSQFTLRIPLYGAQYPVKKSVEGLAGTCCWLAVRNTSLCQFIETSLARSGVHTQRYEGQEPAADDILIVDDALEHTWQGRGGGRLLPPSYRDSVGKSAGRVGA</sequence>
<accession>A0A447N7A6</accession>
<organism evidence="3 4">
    <name type="scientific">Salmonella enterica I</name>
    <dbReference type="NCBI Taxonomy" id="59201"/>
    <lineage>
        <taxon>Bacteria</taxon>
        <taxon>Pseudomonadati</taxon>
        <taxon>Pseudomonadota</taxon>
        <taxon>Gammaproteobacteria</taxon>
        <taxon>Enterobacterales</taxon>
        <taxon>Enterobacteriaceae</taxon>
        <taxon>Salmonella</taxon>
    </lineage>
</organism>
<dbReference type="SUPFAM" id="SSF52172">
    <property type="entry name" value="CheY-like"/>
    <property type="match status" value="1"/>
</dbReference>
<proteinExistence type="predicted"/>
<dbReference type="Pfam" id="PF09456">
    <property type="entry name" value="RcsC"/>
    <property type="match status" value="1"/>
</dbReference>
<evidence type="ECO:0000256" key="1">
    <source>
        <dbReference type="SAM" id="MobiDB-lite"/>
    </source>
</evidence>
<dbReference type="EMBL" id="LR134140">
    <property type="protein sequence ID" value="VDZ99205.1"/>
    <property type="molecule type" value="Genomic_DNA"/>
</dbReference>
<evidence type="ECO:0000259" key="2">
    <source>
        <dbReference type="PROSITE" id="PS51426"/>
    </source>
</evidence>
<dbReference type="GO" id="GO:0005886">
    <property type="term" value="C:plasma membrane"/>
    <property type="evidence" value="ECO:0007669"/>
    <property type="project" value="InterPro"/>
</dbReference>
<dbReference type="GO" id="GO:0000160">
    <property type="term" value="P:phosphorelay signal transduction system"/>
    <property type="evidence" value="ECO:0007669"/>
    <property type="project" value="InterPro"/>
</dbReference>
<dbReference type="InterPro" id="IPR019017">
    <property type="entry name" value="Sig_transdc_His_kin_a/b-loop_C"/>
</dbReference>
<dbReference type="GO" id="GO:0004673">
    <property type="term" value="F:protein histidine kinase activity"/>
    <property type="evidence" value="ECO:0007669"/>
    <property type="project" value="UniProtKB-EC"/>
</dbReference>